<reference evidence="2" key="1">
    <citation type="submission" date="2023-08" db="EMBL/GenBank/DDBJ databases">
        <authorList>
            <person name="Audoor S."/>
            <person name="Bilcke G."/>
        </authorList>
    </citation>
    <scope>NUCLEOTIDE SEQUENCE</scope>
</reference>
<feature type="compositionally biased region" description="Basic residues" evidence="1">
    <location>
        <begin position="27"/>
        <end position="36"/>
    </location>
</feature>
<sequence length="620" mass="68623">MKVLKGKTMRKLKEKISTGTSSTTTNSRKKKSKPMIRKIEDGEDLITDLKPTSAADIIDDIQELEHDTKPAALPKQRSEAECSNDESPAVHMVDNVPCQLSTVTELPEEENVADAVQENEEEDEPEEEALWKLEEPEIGEEIPDQDYPGFLSIESNSSEHQSDVDENDVSFEYTEFNGNPPVAVIGNIMLVSADKETPYSPFSTAPTEPDTPEEALKRSFGNMEASLSDDDGSFSPNFIPKTTTYNVAHSEDLEAKSIWKSLEKNVALSQNLLKDFNCESHVEHTVNGLSCTVQPPDMTGVEITVTEPTAEKEEQDDVPPMEHQRKTVGETIVKQSFIDVAQFHLPSDQSDDTAEPIVQVPIIHEQDDTELEESVLTVRMGNGLNTSFELPFDQEQALARELAPPPTYHYITPQSVDEEEFPDDEMNQEARDFFEEIEDDNKENEEPKEQASQDTDSAFLSATLSVAKSVKSVADTVNTDSVVSVASATAQTVATAANQFEQASSPALDTIIEKTSAMAPTAFDGFFDNPKPVKRDTKKRQFVKSLDESFNSDANSDDGSEDAQVLEKDAESVESRYGFDKTIDGWFSSDAFTSVSKHVPNCVMQLVVDDDARSDFVEPQ</sequence>
<keyword evidence="3" id="KW-1185">Reference proteome</keyword>
<feature type="compositionally biased region" description="Acidic residues" evidence="1">
    <location>
        <begin position="106"/>
        <end position="128"/>
    </location>
</feature>
<protein>
    <submittedName>
        <fullName evidence="2">Uncharacterized protein</fullName>
    </submittedName>
</protein>
<feature type="compositionally biased region" description="Low complexity" evidence="1">
    <location>
        <begin position="17"/>
        <end position="26"/>
    </location>
</feature>
<proteinExistence type="predicted"/>
<organism evidence="2 3">
    <name type="scientific">Cylindrotheca closterium</name>
    <dbReference type="NCBI Taxonomy" id="2856"/>
    <lineage>
        <taxon>Eukaryota</taxon>
        <taxon>Sar</taxon>
        <taxon>Stramenopiles</taxon>
        <taxon>Ochrophyta</taxon>
        <taxon>Bacillariophyta</taxon>
        <taxon>Bacillariophyceae</taxon>
        <taxon>Bacillariophycidae</taxon>
        <taxon>Bacillariales</taxon>
        <taxon>Bacillariaceae</taxon>
        <taxon>Cylindrotheca</taxon>
    </lineage>
</organism>
<accession>A0AAD2FQE2</accession>
<feature type="region of interest" description="Disordered" evidence="1">
    <location>
        <begin position="547"/>
        <end position="571"/>
    </location>
</feature>
<dbReference type="AlphaFoldDB" id="A0AAD2FQE2"/>
<gene>
    <name evidence="2" type="ORF">CYCCA115_LOCUS11921</name>
</gene>
<dbReference type="Proteomes" id="UP001295423">
    <property type="component" value="Unassembled WGS sequence"/>
</dbReference>
<feature type="region of interest" description="Disordered" evidence="1">
    <location>
        <begin position="65"/>
        <end position="166"/>
    </location>
</feature>
<comment type="caution">
    <text evidence="2">The sequence shown here is derived from an EMBL/GenBank/DDBJ whole genome shotgun (WGS) entry which is preliminary data.</text>
</comment>
<feature type="compositionally biased region" description="Basic residues" evidence="1">
    <location>
        <begin position="1"/>
        <end position="13"/>
    </location>
</feature>
<dbReference type="EMBL" id="CAKOGP040001758">
    <property type="protein sequence ID" value="CAJ1949091.1"/>
    <property type="molecule type" value="Genomic_DNA"/>
</dbReference>
<name>A0AAD2FQE2_9STRA</name>
<feature type="region of interest" description="Disordered" evidence="1">
    <location>
        <begin position="1"/>
        <end position="44"/>
    </location>
</feature>
<evidence type="ECO:0000313" key="3">
    <source>
        <dbReference type="Proteomes" id="UP001295423"/>
    </source>
</evidence>
<evidence type="ECO:0000256" key="1">
    <source>
        <dbReference type="SAM" id="MobiDB-lite"/>
    </source>
</evidence>
<evidence type="ECO:0000313" key="2">
    <source>
        <dbReference type="EMBL" id="CAJ1949091.1"/>
    </source>
</evidence>